<dbReference type="GO" id="GO:0005743">
    <property type="term" value="C:mitochondrial inner membrane"/>
    <property type="evidence" value="ECO:0007669"/>
    <property type="project" value="InterPro"/>
</dbReference>
<evidence type="ECO:0000313" key="3">
    <source>
        <dbReference type="EMBL" id="GAV03926.1"/>
    </source>
</evidence>
<feature type="compositionally biased region" description="Low complexity" evidence="1">
    <location>
        <begin position="83"/>
        <end position="92"/>
    </location>
</feature>
<dbReference type="OrthoDB" id="10061918at2759"/>
<gene>
    <name evidence="3" type="primary">RvY_14290-1</name>
    <name evidence="3" type="synonym">RvY_14290.1</name>
    <name evidence="3" type="ORF">RvY_14290</name>
</gene>
<keyword evidence="2" id="KW-0812">Transmembrane</keyword>
<evidence type="ECO:0000256" key="1">
    <source>
        <dbReference type="SAM" id="MobiDB-lite"/>
    </source>
</evidence>
<keyword evidence="2" id="KW-0472">Membrane</keyword>
<dbReference type="Pfam" id="PF14972">
    <property type="entry name" value="Mito_morph_reg"/>
    <property type="match status" value="1"/>
</dbReference>
<name>A0A1D1VSR2_RAMVA</name>
<dbReference type="GO" id="GO:0007005">
    <property type="term" value="P:mitochondrion organization"/>
    <property type="evidence" value="ECO:0007669"/>
    <property type="project" value="InterPro"/>
</dbReference>
<dbReference type="Proteomes" id="UP000186922">
    <property type="component" value="Unassembled WGS sequence"/>
</dbReference>
<protein>
    <submittedName>
        <fullName evidence="3">Uncharacterized protein</fullName>
    </submittedName>
</protein>
<dbReference type="EMBL" id="BDGG01000010">
    <property type="protein sequence ID" value="GAV03926.1"/>
    <property type="molecule type" value="Genomic_DNA"/>
</dbReference>
<feature type="transmembrane region" description="Helical" evidence="2">
    <location>
        <begin position="258"/>
        <end position="277"/>
    </location>
</feature>
<feature type="compositionally biased region" description="Gly residues" evidence="1">
    <location>
        <begin position="93"/>
        <end position="103"/>
    </location>
</feature>
<feature type="region of interest" description="Disordered" evidence="1">
    <location>
        <begin position="79"/>
        <end position="122"/>
    </location>
</feature>
<accession>A0A1D1VSR2</accession>
<keyword evidence="2" id="KW-1133">Transmembrane helix</keyword>
<feature type="transmembrane region" description="Helical" evidence="2">
    <location>
        <begin position="190"/>
        <end position="210"/>
    </location>
</feature>
<reference evidence="3 4" key="1">
    <citation type="journal article" date="2016" name="Nat. Commun.">
        <title>Extremotolerant tardigrade genome and improved radiotolerance of human cultured cells by tardigrade-unique protein.</title>
        <authorList>
            <person name="Hashimoto T."/>
            <person name="Horikawa D.D."/>
            <person name="Saito Y."/>
            <person name="Kuwahara H."/>
            <person name="Kozuka-Hata H."/>
            <person name="Shin-I T."/>
            <person name="Minakuchi Y."/>
            <person name="Ohishi K."/>
            <person name="Motoyama A."/>
            <person name="Aizu T."/>
            <person name="Enomoto A."/>
            <person name="Kondo K."/>
            <person name="Tanaka S."/>
            <person name="Hara Y."/>
            <person name="Koshikawa S."/>
            <person name="Sagara H."/>
            <person name="Miura T."/>
            <person name="Yokobori S."/>
            <person name="Miyagawa K."/>
            <person name="Suzuki Y."/>
            <person name="Kubo T."/>
            <person name="Oyama M."/>
            <person name="Kohara Y."/>
            <person name="Fujiyama A."/>
            <person name="Arakawa K."/>
            <person name="Katayama T."/>
            <person name="Toyoda A."/>
            <person name="Kunieda T."/>
        </authorList>
    </citation>
    <scope>NUCLEOTIDE SEQUENCE [LARGE SCALE GENOMIC DNA]</scope>
    <source>
        <strain evidence="3 4">YOKOZUNA-1</strain>
    </source>
</reference>
<dbReference type="InterPro" id="IPR026120">
    <property type="entry name" value="TMEM11"/>
</dbReference>
<evidence type="ECO:0000313" key="4">
    <source>
        <dbReference type="Proteomes" id="UP000186922"/>
    </source>
</evidence>
<sequence length="282" mass="30955">MDFLRSDDTDKFDVVVNSCGPLVHFFYNFGKIYLIHRRCSLVPEAEWRGVNVRDDARRSSSLSKMAEQVKGPFVLIRDQPARSPSSYSSISGNGNGNGNGNGHGDSQSESGAVVHSQSLPPTQTNGNGVAWIFSELELAVEANPPFIIIDSAYADEISKNVHRGNLCRFFAITGSLASAVMAFNTRTIPASVPLLGMSIVTGCFYGALYMKDPTLRYKVLGKKLKTNGFQLNPDHFFYSDQQGPLILKAANSRFQKTLRMVPVILPFATVGVLIWRITKALS</sequence>
<dbReference type="AlphaFoldDB" id="A0A1D1VSR2"/>
<proteinExistence type="predicted"/>
<organism evidence="3 4">
    <name type="scientific">Ramazzottius varieornatus</name>
    <name type="common">Water bear</name>
    <name type="synonym">Tardigrade</name>
    <dbReference type="NCBI Taxonomy" id="947166"/>
    <lineage>
        <taxon>Eukaryota</taxon>
        <taxon>Metazoa</taxon>
        <taxon>Ecdysozoa</taxon>
        <taxon>Tardigrada</taxon>
        <taxon>Eutardigrada</taxon>
        <taxon>Parachela</taxon>
        <taxon>Hypsibioidea</taxon>
        <taxon>Ramazzottiidae</taxon>
        <taxon>Ramazzottius</taxon>
    </lineage>
</organism>
<keyword evidence="4" id="KW-1185">Reference proteome</keyword>
<comment type="caution">
    <text evidence="3">The sequence shown here is derived from an EMBL/GenBank/DDBJ whole genome shotgun (WGS) entry which is preliminary data.</text>
</comment>
<feature type="transmembrane region" description="Helical" evidence="2">
    <location>
        <begin position="166"/>
        <end position="184"/>
    </location>
</feature>
<evidence type="ECO:0000256" key="2">
    <source>
        <dbReference type="SAM" id="Phobius"/>
    </source>
</evidence>